<organism evidence="1 2">
    <name type="scientific">Mycolicibacterium duvalii</name>
    <dbReference type="NCBI Taxonomy" id="39688"/>
    <lineage>
        <taxon>Bacteria</taxon>
        <taxon>Bacillati</taxon>
        <taxon>Actinomycetota</taxon>
        <taxon>Actinomycetes</taxon>
        <taxon>Mycobacteriales</taxon>
        <taxon>Mycobacteriaceae</taxon>
        <taxon>Mycolicibacterium</taxon>
    </lineage>
</organism>
<dbReference type="Gene3D" id="3.30.1330.30">
    <property type="match status" value="1"/>
</dbReference>
<gene>
    <name evidence="1" type="ORF">MDUV_13660</name>
</gene>
<dbReference type="OrthoDB" id="5179393at2"/>
<keyword evidence="2" id="KW-1185">Reference proteome</keyword>
<dbReference type="InterPro" id="IPR029064">
    <property type="entry name" value="Ribosomal_eL30-like_sf"/>
</dbReference>
<dbReference type="AlphaFoldDB" id="A0A7I7JXB5"/>
<sequence>MQPTRFRPLVDTAGPFASVVVDDSHNTADAEKQFELRWRAVAEELGAQGADDALIEAVHGGLSAGAQPVGRGGRAVVATRDGAQLVERLIRSPDIPTTRVSALPYLVPVIIHGIDDPPYLTVVVDHAGVDVTSHRNGRSESITAEGDAYPVHKASGSEDAGYGDTQRTAEGARLKNIQEAAAVVTTTFDDVGPELVFVVGEVRSRADLVANLPQRVAECVVEVNAGARGSIDEEALRHDIDTRLQLRRVDTIDEAAQRFQAELHRESGLATEGLAGVCAALREGAVDTLMIGDIGAATVLVGDSPTLLAPTPEVLSELGAGGSATTVRADEALPLAAVAVDANLVALDERVAPRDGVAALLRYAPRTSA</sequence>
<reference evidence="1 2" key="1">
    <citation type="journal article" date="2019" name="Emerg. Microbes Infect.">
        <title>Comprehensive subspecies identification of 175 nontuberculous mycobacteria species based on 7547 genomic profiles.</title>
        <authorList>
            <person name="Matsumoto Y."/>
            <person name="Kinjo T."/>
            <person name="Motooka D."/>
            <person name="Nabeya D."/>
            <person name="Jung N."/>
            <person name="Uechi K."/>
            <person name="Horii T."/>
            <person name="Iida T."/>
            <person name="Fujita J."/>
            <person name="Nakamura S."/>
        </authorList>
    </citation>
    <scope>NUCLEOTIDE SEQUENCE [LARGE SCALE GENOMIC DNA]</scope>
    <source>
        <strain evidence="1 2">JCM 6396</strain>
    </source>
</reference>
<dbReference type="Pfam" id="PF18844">
    <property type="entry name" value="baeRF_family2"/>
    <property type="match status" value="1"/>
</dbReference>
<proteinExistence type="predicted"/>
<dbReference type="EMBL" id="AP022563">
    <property type="protein sequence ID" value="BBX16506.1"/>
    <property type="molecule type" value="Genomic_DNA"/>
</dbReference>
<evidence type="ECO:0000313" key="1">
    <source>
        <dbReference type="EMBL" id="BBX16506.1"/>
    </source>
</evidence>
<dbReference type="SUPFAM" id="SSF55315">
    <property type="entry name" value="L30e-like"/>
    <property type="match status" value="1"/>
</dbReference>
<name>A0A7I7JXB5_9MYCO</name>
<protein>
    <submittedName>
        <fullName evidence="1">Uncharacterized protein</fullName>
    </submittedName>
</protein>
<accession>A0A7I7JXB5</accession>
<dbReference type="InterPro" id="IPR040701">
    <property type="entry name" value="Bact_RF_family2"/>
</dbReference>
<dbReference type="Proteomes" id="UP000467006">
    <property type="component" value="Chromosome"/>
</dbReference>
<dbReference type="KEGG" id="mdu:MDUV_13660"/>
<dbReference type="RefSeq" id="WP_098004963.1">
    <property type="nucleotide sequence ID" value="NZ_AP022563.1"/>
</dbReference>
<evidence type="ECO:0000313" key="2">
    <source>
        <dbReference type="Proteomes" id="UP000467006"/>
    </source>
</evidence>